<comment type="caution">
    <text evidence="5">The sequence shown here is derived from an EMBL/GenBank/DDBJ whole genome shotgun (WGS) entry which is preliminary data.</text>
</comment>
<keyword evidence="3" id="KW-0804">Transcription</keyword>
<proteinExistence type="predicted"/>
<dbReference type="EMBL" id="JAOVZO020000009">
    <property type="protein sequence ID" value="MDC8012475.1"/>
    <property type="molecule type" value="Genomic_DNA"/>
</dbReference>
<evidence type="ECO:0000313" key="6">
    <source>
        <dbReference type="Proteomes" id="UP001139971"/>
    </source>
</evidence>
<dbReference type="Pfam" id="PF20240">
    <property type="entry name" value="DUF6597"/>
    <property type="match status" value="1"/>
</dbReference>
<evidence type="ECO:0000256" key="1">
    <source>
        <dbReference type="ARBA" id="ARBA00023015"/>
    </source>
</evidence>
<dbReference type="PANTHER" id="PTHR46796">
    <property type="entry name" value="HTH-TYPE TRANSCRIPTIONAL ACTIVATOR RHAS-RELATED"/>
    <property type="match status" value="1"/>
</dbReference>
<name>A0A9X3YJS3_9GAMM</name>
<evidence type="ECO:0000256" key="3">
    <source>
        <dbReference type="ARBA" id="ARBA00023163"/>
    </source>
</evidence>
<dbReference type="PROSITE" id="PS01124">
    <property type="entry name" value="HTH_ARAC_FAMILY_2"/>
    <property type="match status" value="1"/>
</dbReference>
<feature type="domain" description="HTH araC/xylS-type" evidence="4">
    <location>
        <begin position="163"/>
        <end position="264"/>
    </location>
</feature>
<keyword evidence="6" id="KW-1185">Reference proteome</keyword>
<protein>
    <submittedName>
        <fullName evidence="5">Helix-turn-helix domain-containing protein</fullName>
    </submittedName>
</protein>
<dbReference type="SMART" id="SM00342">
    <property type="entry name" value="HTH_ARAC"/>
    <property type="match status" value="1"/>
</dbReference>
<keyword evidence="2" id="KW-0238">DNA-binding</keyword>
<organism evidence="5 6">
    <name type="scientific">Tahibacter soli</name>
    <dbReference type="NCBI Taxonomy" id="2983605"/>
    <lineage>
        <taxon>Bacteria</taxon>
        <taxon>Pseudomonadati</taxon>
        <taxon>Pseudomonadota</taxon>
        <taxon>Gammaproteobacteria</taxon>
        <taxon>Lysobacterales</taxon>
        <taxon>Rhodanobacteraceae</taxon>
        <taxon>Tahibacter</taxon>
    </lineage>
</organism>
<dbReference type="InterPro" id="IPR050204">
    <property type="entry name" value="AraC_XylS_family_regulators"/>
</dbReference>
<dbReference type="InterPro" id="IPR046532">
    <property type="entry name" value="DUF6597"/>
</dbReference>
<sequence length="267" mass="29485">MRPARTQPRGVLRRNLDTANLRYGRYLPAPEHAHYIEHYWFVGWDLRGQAPQLQETMPHPNVHVVVDPAGSGAFGVHSGRFVCELAGVGRVFGIKFRPGGFRPFLGRPVSTIANRSVRIGDVFGADGDAYEREVLACDDVERCVALATRLVDAHRPAPDPGVARIAAIVDEIAANRELTTAERLAAHCGVGLRALQRRFGDYVGASPKWVINRYRLHEAIERLAAGAAVDWTQLALDLGYFDQAHFNRDFKKLVGRSPGEFARAEGA</sequence>
<evidence type="ECO:0000259" key="4">
    <source>
        <dbReference type="PROSITE" id="PS01124"/>
    </source>
</evidence>
<accession>A0A9X3YJS3</accession>
<dbReference type="GO" id="GO:0043565">
    <property type="term" value="F:sequence-specific DNA binding"/>
    <property type="evidence" value="ECO:0007669"/>
    <property type="project" value="InterPro"/>
</dbReference>
<gene>
    <name evidence="5" type="ORF">OD750_007940</name>
</gene>
<dbReference type="GO" id="GO:0003700">
    <property type="term" value="F:DNA-binding transcription factor activity"/>
    <property type="evidence" value="ECO:0007669"/>
    <property type="project" value="InterPro"/>
</dbReference>
<keyword evidence="1" id="KW-0805">Transcription regulation</keyword>
<dbReference type="InterPro" id="IPR009057">
    <property type="entry name" value="Homeodomain-like_sf"/>
</dbReference>
<dbReference type="InterPro" id="IPR018060">
    <property type="entry name" value="HTH_AraC"/>
</dbReference>
<dbReference type="RefSeq" id="WP_263542044.1">
    <property type="nucleotide sequence ID" value="NZ_JAOVZO020000009.1"/>
</dbReference>
<dbReference type="Pfam" id="PF12833">
    <property type="entry name" value="HTH_18"/>
    <property type="match status" value="1"/>
</dbReference>
<evidence type="ECO:0000313" key="5">
    <source>
        <dbReference type="EMBL" id="MDC8012475.1"/>
    </source>
</evidence>
<dbReference type="AlphaFoldDB" id="A0A9X3YJS3"/>
<reference evidence="5" key="1">
    <citation type="submission" date="2023-02" db="EMBL/GenBank/DDBJ databases">
        <title>Tahibacter soli sp. nov. isolated from soil.</title>
        <authorList>
            <person name="Baek J.H."/>
            <person name="Lee J.K."/>
            <person name="Choi D.G."/>
            <person name="Jeon C.O."/>
        </authorList>
    </citation>
    <scope>NUCLEOTIDE SEQUENCE</scope>
    <source>
        <strain evidence="5">BL</strain>
    </source>
</reference>
<dbReference type="Proteomes" id="UP001139971">
    <property type="component" value="Unassembled WGS sequence"/>
</dbReference>
<evidence type="ECO:0000256" key="2">
    <source>
        <dbReference type="ARBA" id="ARBA00023125"/>
    </source>
</evidence>
<dbReference type="SUPFAM" id="SSF46689">
    <property type="entry name" value="Homeodomain-like"/>
    <property type="match status" value="1"/>
</dbReference>
<dbReference type="Gene3D" id="1.10.10.60">
    <property type="entry name" value="Homeodomain-like"/>
    <property type="match status" value="1"/>
</dbReference>